<dbReference type="AlphaFoldDB" id="A0A4U1BUF5"/>
<evidence type="ECO:0000259" key="1">
    <source>
        <dbReference type="PROSITE" id="PS50123"/>
    </source>
</evidence>
<keyword evidence="3" id="KW-1185">Reference proteome</keyword>
<dbReference type="PRINTS" id="PR00996">
    <property type="entry name" value="CHERMTFRASE"/>
</dbReference>
<dbReference type="SUPFAM" id="SSF53335">
    <property type="entry name" value="S-adenosyl-L-methionine-dependent methyltransferases"/>
    <property type="match status" value="1"/>
</dbReference>
<dbReference type="InterPro" id="IPR022641">
    <property type="entry name" value="CheR_N"/>
</dbReference>
<dbReference type="PANTHER" id="PTHR24422:SF8">
    <property type="entry name" value="CHEMOTAXIS PROTEIN"/>
    <property type="match status" value="1"/>
</dbReference>
<evidence type="ECO:0000313" key="3">
    <source>
        <dbReference type="Proteomes" id="UP000308181"/>
    </source>
</evidence>
<dbReference type="SUPFAM" id="SSF47757">
    <property type="entry name" value="Chemotaxis receptor methyltransferase CheR, N-terminal domain"/>
    <property type="match status" value="1"/>
</dbReference>
<dbReference type="PANTHER" id="PTHR24422">
    <property type="entry name" value="CHEMOTAXIS PROTEIN METHYLTRANSFERASE"/>
    <property type="match status" value="1"/>
</dbReference>
<dbReference type="InterPro" id="IPR050903">
    <property type="entry name" value="Bact_Chemotaxis_MeTrfase"/>
</dbReference>
<protein>
    <submittedName>
        <fullName evidence="2">Protein-glutamate O-methyltransferase CheR</fullName>
    </submittedName>
</protein>
<sequence>MTAQVKDSLSDDDLLSLINLIKNIYGFDFSQYSKSSLKRRFERLLGIKQWTLVDLKTTITNDPSFFDVLLREITVNVTEMFRDPAFYKSLSLNVLPYLDSYSRIKVWNAGVSSGQELYSFVILFSENGMFDKAFFYGTDINTEVLEEAKNGIYSLIDMRSFANNYVKTDFQRAFSNYFTVGYHNSTIKSQLKKNTHFSIHNLLSDGVFNEFQLISCRNVLIYFEVELQAKVIELFIDSLCLFGFLCLGSKEAVRSKELLSRLKVIDSKQNIYQRIK</sequence>
<dbReference type="InterPro" id="IPR022642">
    <property type="entry name" value="CheR_C"/>
</dbReference>
<dbReference type="EMBL" id="SWBP01000008">
    <property type="protein sequence ID" value="TKB95515.1"/>
    <property type="molecule type" value="Genomic_DNA"/>
</dbReference>
<name>A0A4U1BUF5_9SPHI</name>
<organism evidence="2 3">
    <name type="scientific">Pedobacter cryophilus</name>
    <dbReference type="NCBI Taxonomy" id="2571271"/>
    <lineage>
        <taxon>Bacteria</taxon>
        <taxon>Pseudomonadati</taxon>
        <taxon>Bacteroidota</taxon>
        <taxon>Sphingobacteriia</taxon>
        <taxon>Sphingobacteriales</taxon>
        <taxon>Sphingobacteriaceae</taxon>
        <taxon>Pedobacter</taxon>
    </lineage>
</organism>
<dbReference type="PROSITE" id="PS50123">
    <property type="entry name" value="CHER"/>
    <property type="match status" value="1"/>
</dbReference>
<dbReference type="SMART" id="SM00138">
    <property type="entry name" value="MeTrc"/>
    <property type="match status" value="1"/>
</dbReference>
<dbReference type="Proteomes" id="UP000308181">
    <property type="component" value="Unassembled WGS sequence"/>
</dbReference>
<evidence type="ECO:0000313" key="2">
    <source>
        <dbReference type="EMBL" id="TKB95515.1"/>
    </source>
</evidence>
<dbReference type="InterPro" id="IPR000780">
    <property type="entry name" value="CheR_MeTrfase"/>
</dbReference>
<gene>
    <name evidence="2" type="ORF">FA046_16065</name>
</gene>
<dbReference type="OrthoDB" id="9816309at2"/>
<dbReference type="Pfam" id="PF03705">
    <property type="entry name" value="CheR_N"/>
    <property type="match status" value="1"/>
</dbReference>
<comment type="caution">
    <text evidence="2">The sequence shown here is derived from an EMBL/GenBank/DDBJ whole genome shotgun (WGS) entry which is preliminary data.</text>
</comment>
<keyword evidence="2" id="KW-0489">Methyltransferase</keyword>
<dbReference type="InterPro" id="IPR029063">
    <property type="entry name" value="SAM-dependent_MTases_sf"/>
</dbReference>
<dbReference type="Pfam" id="PF01739">
    <property type="entry name" value="CheR"/>
    <property type="match status" value="1"/>
</dbReference>
<dbReference type="GO" id="GO:0032259">
    <property type="term" value="P:methylation"/>
    <property type="evidence" value="ECO:0007669"/>
    <property type="project" value="UniProtKB-KW"/>
</dbReference>
<dbReference type="Gene3D" id="3.40.50.150">
    <property type="entry name" value="Vaccinia Virus protein VP39"/>
    <property type="match status" value="1"/>
</dbReference>
<feature type="domain" description="CheR-type methyltransferase" evidence="1">
    <location>
        <begin position="2"/>
        <end position="253"/>
    </location>
</feature>
<accession>A0A4U1BUF5</accession>
<dbReference type="RefSeq" id="WP_136827561.1">
    <property type="nucleotide sequence ID" value="NZ_SWBP01000008.1"/>
</dbReference>
<keyword evidence="2" id="KW-0808">Transferase</keyword>
<dbReference type="GO" id="GO:0008757">
    <property type="term" value="F:S-adenosylmethionine-dependent methyltransferase activity"/>
    <property type="evidence" value="ECO:0007669"/>
    <property type="project" value="InterPro"/>
</dbReference>
<reference evidence="2 3" key="1">
    <citation type="submission" date="2019-04" db="EMBL/GenBank/DDBJ databases">
        <title>Pedobacter sp. AR-3-17 sp. nov., isolated from Arctic soil.</title>
        <authorList>
            <person name="Dahal R.H."/>
            <person name="Kim D.-U."/>
        </authorList>
    </citation>
    <scope>NUCLEOTIDE SEQUENCE [LARGE SCALE GENOMIC DNA]</scope>
    <source>
        <strain evidence="2 3">AR-3-17</strain>
    </source>
</reference>
<proteinExistence type="predicted"/>